<reference evidence="1" key="1">
    <citation type="submission" date="2023-11" db="EMBL/GenBank/DDBJ databases">
        <authorList>
            <person name="Poullet M."/>
        </authorList>
    </citation>
    <scope>NUCLEOTIDE SEQUENCE</scope>
    <source>
        <strain evidence="1">E1834</strain>
    </source>
</reference>
<dbReference type="Proteomes" id="UP001497535">
    <property type="component" value="Unassembled WGS sequence"/>
</dbReference>
<name>A0ACB0ZPS4_MELEN</name>
<organism evidence="1 2">
    <name type="scientific">Meloidogyne enterolobii</name>
    <name type="common">Root-knot nematode worm</name>
    <name type="synonym">Meloidogyne mayaguensis</name>
    <dbReference type="NCBI Taxonomy" id="390850"/>
    <lineage>
        <taxon>Eukaryota</taxon>
        <taxon>Metazoa</taxon>
        <taxon>Ecdysozoa</taxon>
        <taxon>Nematoda</taxon>
        <taxon>Chromadorea</taxon>
        <taxon>Rhabditida</taxon>
        <taxon>Tylenchina</taxon>
        <taxon>Tylenchomorpha</taxon>
        <taxon>Tylenchoidea</taxon>
        <taxon>Meloidogynidae</taxon>
        <taxon>Meloidogyninae</taxon>
        <taxon>Meloidogyne</taxon>
    </lineage>
</organism>
<dbReference type="EMBL" id="CAVMJV010000041">
    <property type="protein sequence ID" value="CAK5080392.1"/>
    <property type="molecule type" value="Genomic_DNA"/>
</dbReference>
<evidence type="ECO:0000313" key="1">
    <source>
        <dbReference type="EMBL" id="CAK5080392.1"/>
    </source>
</evidence>
<keyword evidence="2" id="KW-1185">Reference proteome</keyword>
<accession>A0ACB0ZPS4</accession>
<proteinExistence type="predicted"/>
<protein>
    <submittedName>
        <fullName evidence="1">Uncharacterized protein</fullName>
    </submittedName>
</protein>
<comment type="caution">
    <text evidence="1">The sequence shown here is derived from an EMBL/GenBank/DDBJ whole genome shotgun (WGS) entry which is preliminary data.</text>
</comment>
<gene>
    <name evidence="1" type="ORF">MENTE1834_LOCUS27561</name>
</gene>
<evidence type="ECO:0000313" key="2">
    <source>
        <dbReference type="Proteomes" id="UP001497535"/>
    </source>
</evidence>
<sequence>MAHLPPKDEYLCNGMMPSKRQQFDIWYEEHKNDTFFLNEALASYCSNDVDILLSALIKFRKEFFDVSRKNGGFEGIIQIKNFKILCLFSNFILLLLITHF</sequence>